<proteinExistence type="predicted"/>
<dbReference type="RefSeq" id="WP_114409657.1">
    <property type="nucleotide sequence ID" value="NZ_QOWE01000033.1"/>
</dbReference>
<dbReference type="Proteomes" id="UP000253383">
    <property type="component" value="Unassembled WGS sequence"/>
</dbReference>
<dbReference type="Pfam" id="PF09855">
    <property type="entry name" value="Zn_ribbon_13"/>
    <property type="match status" value="1"/>
</dbReference>
<accession>A0A368JH93</accession>
<dbReference type="InterPro" id="IPR018652">
    <property type="entry name" value="DUF2082_NA-bd_Znr"/>
</dbReference>
<name>A0A368JH93_9BACT</name>
<dbReference type="OrthoDB" id="6293663at2"/>
<dbReference type="EMBL" id="QOWE01000033">
    <property type="protein sequence ID" value="RCR65923.1"/>
    <property type="molecule type" value="Genomic_DNA"/>
</dbReference>
<comment type="caution">
    <text evidence="1">The sequence shown here is derived from an EMBL/GenBank/DDBJ whole genome shotgun (WGS) entry which is preliminary data.</text>
</comment>
<keyword evidence="2" id="KW-1185">Reference proteome</keyword>
<protein>
    <recommendedName>
        <fullName evidence="3">GTP-binding protein</fullName>
    </recommendedName>
</protein>
<reference evidence="1 2" key="1">
    <citation type="submission" date="2018-07" db="EMBL/GenBank/DDBJ databases">
        <title>Genome analysis of Larkinella rosea.</title>
        <authorList>
            <person name="Zhou Z."/>
            <person name="Wang G."/>
        </authorList>
    </citation>
    <scope>NUCLEOTIDE SEQUENCE [LARGE SCALE GENOMIC DNA]</scope>
    <source>
        <strain evidence="2">zzj9</strain>
    </source>
</reference>
<evidence type="ECO:0000313" key="1">
    <source>
        <dbReference type="EMBL" id="RCR65923.1"/>
    </source>
</evidence>
<evidence type="ECO:0000313" key="2">
    <source>
        <dbReference type="Proteomes" id="UP000253383"/>
    </source>
</evidence>
<sequence length="78" mass="8808">MTIEHEIANRYSCAKCQNREVYIKRIAATGTGLSRIFDIEHNVFIACSCARCSYTEFYNPEILEGKDNLGAVLDLLFG</sequence>
<evidence type="ECO:0008006" key="3">
    <source>
        <dbReference type="Google" id="ProtNLM"/>
    </source>
</evidence>
<gene>
    <name evidence="1" type="ORF">DUE52_29325</name>
</gene>
<organism evidence="1 2">
    <name type="scientific">Larkinella punicea</name>
    <dbReference type="NCBI Taxonomy" id="2315727"/>
    <lineage>
        <taxon>Bacteria</taxon>
        <taxon>Pseudomonadati</taxon>
        <taxon>Bacteroidota</taxon>
        <taxon>Cytophagia</taxon>
        <taxon>Cytophagales</taxon>
        <taxon>Spirosomataceae</taxon>
        <taxon>Larkinella</taxon>
    </lineage>
</organism>
<dbReference type="AlphaFoldDB" id="A0A368JH93"/>